<dbReference type="EMBL" id="JAGRRH010000014">
    <property type="protein sequence ID" value="KAG7359199.1"/>
    <property type="molecule type" value="Genomic_DNA"/>
</dbReference>
<feature type="compositionally biased region" description="Polar residues" evidence="2">
    <location>
        <begin position="406"/>
        <end position="426"/>
    </location>
</feature>
<name>A0A9K3LCI9_9STRA</name>
<dbReference type="InterPro" id="IPR002639">
    <property type="entry name" value="UreF"/>
</dbReference>
<comment type="caution">
    <text evidence="3">The sequence shown here is derived from an EMBL/GenBank/DDBJ whole genome shotgun (WGS) entry which is preliminary data.</text>
</comment>
<reference evidence="3" key="1">
    <citation type="journal article" date="2021" name="Sci. Rep.">
        <title>Diploid genomic architecture of Nitzschia inconspicua, an elite biomass production diatom.</title>
        <authorList>
            <person name="Oliver A."/>
            <person name="Podell S."/>
            <person name="Pinowska A."/>
            <person name="Traller J.C."/>
            <person name="Smith S.R."/>
            <person name="McClure R."/>
            <person name="Beliaev A."/>
            <person name="Bohutskyi P."/>
            <person name="Hill E.A."/>
            <person name="Rabines A."/>
            <person name="Zheng H."/>
            <person name="Allen L.Z."/>
            <person name="Kuo A."/>
            <person name="Grigoriev I.V."/>
            <person name="Allen A.E."/>
            <person name="Hazlebeck D."/>
            <person name="Allen E.E."/>
        </authorList>
    </citation>
    <scope>NUCLEOTIDE SEQUENCE</scope>
    <source>
        <strain evidence="3">Hildebrandi</strain>
    </source>
</reference>
<accession>A0A9K3LCI9</accession>
<organism evidence="3 4">
    <name type="scientific">Nitzschia inconspicua</name>
    <dbReference type="NCBI Taxonomy" id="303405"/>
    <lineage>
        <taxon>Eukaryota</taxon>
        <taxon>Sar</taxon>
        <taxon>Stramenopiles</taxon>
        <taxon>Ochrophyta</taxon>
        <taxon>Bacillariophyta</taxon>
        <taxon>Bacillariophyceae</taxon>
        <taxon>Bacillariophycidae</taxon>
        <taxon>Bacillariales</taxon>
        <taxon>Bacillariaceae</taxon>
        <taxon>Nitzschia</taxon>
    </lineage>
</organism>
<dbReference type="Proteomes" id="UP000693970">
    <property type="component" value="Unassembled WGS sequence"/>
</dbReference>
<dbReference type="HAMAP" id="MF_01384">
    <property type="entry name" value="UreD"/>
    <property type="match status" value="1"/>
</dbReference>
<evidence type="ECO:0000313" key="4">
    <source>
        <dbReference type="Proteomes" id="UP000693970"/>
    </source>
</evidence>
<feature type="compositionally biased region" description="Basic and acidic residues" evidence="2">
    <location>
        <begin position="310"/>
        <end position="324"/>
    </location>
</feature>
<protein>
    <submittedName>
        <fullName evidence="3">Urease accessory protein ureF</fullName>
    </submittedName>
</protein>
<evidence type="ECO:0000313" key="3">
    <source>
        <dbReference type="EMBL" id="KAG7359199.1"/>
    </source>
</evidence>
<proteinExistence type="inferred from homology"/>
<dbReference type="Pfam" id="PF01774">
    <property type="entry name" value="UreD"/>
    <property type="match status" value="1"/>
</dbReference>
<keyword evidence="4" id="KW-1185">Reference proteome</keyword>
<gene>
    <name evidence="3" type="ORF">IV203_015788</name>
</gene>
<dbReference type="OrthoDB" id="2550922at2759"/>
<feature type="region of interest" description="Disordered" evidence="2">
    <location>
        <begin position="310"/>
        <end position="332"/>
    </location>
</feature>
<feature type="compositionally biased region" description="Low complexity" evidence="2">
    <location>
        <begin position="427"/>
        <end position="443"/>
    </location>
</feature>
<sequence>MSVKAAATKVAVVTAVPKLQQSLAKLVKHGVGRLTASAPTARNFILKSHSDSVPRASTRLTQVAHKAPTRLVPIGKSSIGQAGAAVCALSNYGAGMLQGDSTDLTVRVEQGAKLGVVTQGANRIYTPNKHLSNNNSSYTEQSNSSKECRATLTATVEKDAILILAPDPCSLFASSSFTQTQQFYIHPHSSVALIDWFSSGRFKNHEQWEFDKLHTKTSLHWLHTDDNDNTNTIHGDNNTSSDIPFLQDATLMDLRVGRDRPTERTAMESHAVNGYNCFASLLLYGKETHGIVQRCQELSDEFAGQHTRIREREHASPEEPRRIISGDGPTTNATSAEQLGLAGRVVMGVSKVDLIDNDIPSDAHVVRLAAKTNEDLYRVFYECLLPVSEQFGMQFYKERIRAHQSEIPQQPQPSLETTNVSEVTSKTNRQTNGDTTTITGDNQSQQRHMLSKQPSYLDSFSSPANDTAFWSMVMLADSGLPTGSFAHSAGLETAAQLGMIQSEQQVGNFVHAATRSTMQLSTPFLIAGHQIMGQQGIVIDDSSASISQQWERLQRQCHAVMSTNQPACAASLDQGKSLARILSQWLQSESTIDPRLLEAREEVLDFLKSFPPHVAPTIGAIGGLLGLDKGQVCRLFAYCAARDVVSAAVRLSLVGPLASVPMLHRAQESAEDGIQAVLSLMMKDGAMNDPLMAASASAPVIEALHPCHEVLQVRLFRS</sequence>
<dbReference type="InterPro" id="IPR002669">
    <property type="entry name" value="UreD"/>
</dbReference>
<feature type="region of interest" description="Disordered" evidence="2">
    <location>
        <begin position="405"/>
        <end position="445"/>
    </location>
</feature>
<dbReference type="PANTHER" id="PTHR33620:SF1">
    <property type="entry name" value="UREASE ACCESSORY PROTEIN F"/>
    <property type="match status" value="1"/>
</dbReference>
<dbReference type="PANTHER" id="PTHR33620">
    <property type="entry name" value="UREASE ACCESSORY PROTEIN F"/>
    <property type="match status" value="1"/>
</dbReference>
<dbReference type="Pfam" id="PF01730">
    <property type="entry name" value="UreF"/>
    <property type="match status" value="1"/>
</dbReference>
<keyword evidence="1" id="KW-0143">Chaperone</keyword>
<reference evidence="3" key="2">
    <citation type="submission" date="2021-04" db="EMBL/GenBank/DDBJ databases">
        <authorList>
            <person name="Podell S."/>
        </authorList>
    </citation>
    <scope>NUCLEOTIDE SEQUENCE</scope>
    <source>
        <strain evidence="3">Hildebrandi</strain>
    </source>
</reference>
<evidence type="ECO:0000256" key="1">
    <source>
        <dbReference type="ARBA" id="ARBA00023186"/>
    </source>
</evidence>
<dbReference type="AlphaFoldDB" id="A0A9K3LCI9"/>
<dbReference type="GO" id="GO:0016151">
    <property type="term" value="F:nickel cation binding"/>
    <property type="evidence" value="ECO:0007669"/>
    <property type="project" value="InterPro"/>
</dbReference>
<evidence type="ECO:0000256" key="2">
    <source>
        <dbReference type="SAM" id="MobiDB-lite"/>
    </source>
</evidence>